<organism evidence="2 3">
    <name type="scientific">Nelumbo nucifera</name>
    <name type="common">Sacred lotus</name>
    <dbReference type="NCBI Taxonomy" id="4432"/>
    <lineage>
        <taxon>Eukaryota</taxon>
        <taxon>Viridiplantae</taxon>
        <taxon>Streptophyta</taxon>
        <taxon>Embryophyta</taxon>
        <taxon>Tracheophyta</taxon>
        <taxon>Spermatophyta</taxon>
        <taxon>Magnoliopsida</taxon>
        <taxon>Proteales</taxon>
        <taxon>Nelumbonaceae</taxon>
        <taxon>Nelumbo</taxon>
    </lineage>
</organism>
<feature type="domain" description="Reverse transcriptase Ty1/copia-type" evidence="1">
    <location>
        <begin position="3"/>
        <end position="101"/>
    </location>
</feature>
<dbReference type="PANTHER" id="PTHR11439:SF484">
    <property type="entry name" value="REVERSE TRANSCRIPTASE TY1_COPIA-TYPE DOMAIN-CONTAINING PROTEIN"/>
    <property type="match status" value="1"/>
</dbReference>
<name>A0A1U8Q5A4_NELNU</name>
<dbReference type="OMA" id="CNTPMIP"/>
<dbReference type="RefSeq" id="XP_019053993.1">
    <property type="nucleotide sequence ID" value="XM_019198448.1"/>
</dbReference>
<accession>A0A1U8Q5A4</accession>
<reference evidence="3" key="1">
    <citation type="submission" date="2025-08" db="UniProtKB">
        <authorList>
            <consortium name="RefSeq"/>
        </authorList>
    </citation>
    <scope>IDENTIFICATION</scope>
</reference>
<dbReference type="InterPro" id="IPR043502">
    <property type="entry name" value="DNA/RNA_pol_sf"/>
</dbReference>
<gene>
    <name evidence="3" type="primary">LOC109114952</name>
</gene>
<dbReference type="AlphaFoldDB" id="A0A1U8Q5A4"/>
<dbReference type="Proteomes" id="UP000189703">
    <property type="component" value="Unplaced"/>
</dbReference>
<dbReference type="InParanoid" id="A0A1U8Q5A4"/>
<dbReference type="GeneID" id="109114952"/>
<dbReference type="InterPro" id="IPR013103">
    <property type="entry name" value="RVT_2"/>
</dbReference>
<protein>
    <submittedName>
        <fullName evidence="3">Uncharacterized protein LOC109114952</fullName>
    </submittedName>
</protein>
<dbReference type="Pfam" id="PF07727">
    <property type="entry name" value="RVT_2"/>
    <property type="match status" value="1"/>
</dbReference>
<dbReference type="OrthoDB" id="1411639at2759"/>
<dbReference type="SUPFAM" id="SSF56672">
    <property type="entry name" value="DNA/RNA polymerases"/>
    <property type="match status" value="1"/>
</dbReference>
<keyword evidence="2" id="KW-1185">Reference proteome</keyword>
<sequence>MKQCQVDHFVFGHDLKDGTILIVVYVDDIVIIGSDNNGIDRLKNFLQNHFHRKDLVKLKYFLGIEVARSRHGINLCQRKNVLDLLEETGLLGAKPAETPMESNAKLSIDAGEEFDDPGRYKRLVGKLNYPTITRPDISFAVSMVSQFMQHPRVPHWEVVLRIVKYLKGVPGHGLLHKSEGTLEIEGYTNAD</sequence>
<dbReference type="PANTHER" id="PTHR11439">
    <property type="entry name" value="GAG-POL-RELATED RETROTRANSPOSON"/>
    <property type="match status" value="1"/>
</dbReference>
<evidence type="ECO:0000313" key="2">
    <source>
        <dbReference type="Proteomes" id="UP000189703"/>
    </source>
</evidence>
<proteinExistence type="predicted"/>
<evidence type="ECO:0000259" key="1">
    <source>
        <dbReference type="Pfam" id="PF07727"/>
    </source>
</evidence>
<evidence type="ECO:0000313" key="3">
    <source>
        <dbReference type="RefSeq" id="XP_019053993.1"/>
    </source>
</evidence>
<dbReference type="KEGG" id="nnu:109114952"/>
<dbReference type="STRING" id="4432.A0A1U8Q5A4"/>